<dbReference type="CDD" id="cd02440">
    <property type="entry name" value="AdoMet_MTases"/>
    <property type="match status" value="1"/>
</dbReference>
<keyword evidence="6 7" id="KW-0819">tRNA processing</keyword>
<dbReference type="Gene3D" id="3.40.50.150">
    <property type="entry name" value="Vaccinia Virus protein VP39"/>
    <property type="match status" value="1"/>
</dbReference>
<comment type="caution">
    <text evidence="7">Lacks conserved residue(s) required for the propagation of feature annotation.</text>
</comment>
<feature type="binding site" evidence="7">
    <location>
        <position position="171"/>
    </location>
    <ligand>
        <name>substrate</name>
    </ligand>
</feature>
<sequence>MTDTEKHLRTIKSYVVRGGRLTPAQQKALKNLWPAFGLNRKQGLINKTEIFTNNNPLVFEIGFGMGGSLVQMAKENPAQNFIGVDVHPPGIGTILRKLEEEELTNVRVYQDDANLILQECIPDESLDIVQIFFPDPWHKKRHHKRRLIQTEFIIELLPKIKKNGLIHLATDWMNYAEQMMEVLSATSALENQFGVGNFALGDRRPATKFQRRGERLGHGMWDLMFLKS</sequence>
<evidence type="ECO:0000256" key="4">
    <source>
        <dbReference type="ARBA" id="ARBA00022679"/>
    </source>
</evidence>
<dbReference type="AlphaFoldDB" id="A0A2A5CHU7"/>
<dbReference type="InterPro" id="IPR055361">
    <property type="entry name" value="tRNA_methyltr_TrmB_bact"/>
</dbReference>
<dbReference type="InterPro" id="IPR003358">
    <property type="entry name" value="tRNA_(Gua-N-7)_MeTrfase_Trmb"/>
</dbReference>
<feature type="binding site" evidence="7">
    <location>
        <position position="112"/>
    </location>
    <ligand>
        <name>S-adenosyl-L-methionine</name>
        <dbReference type="ChEBI" id="CHEBI:59789"/>
    </ligand>
</feature>
<evidence type="ECO:0000313" key="9">
    <source>
        <dbReference type="Proteomes" id="UP000228987"/>
    </source>
</evidence>
<dbReference type="NCBIfam" id="TIGR00091">
    <property type="entry name" value="tRNA (guanosine(46)-N7)-methyltransferase TrmB"/>
    <property type="match status" value="1"/>
</dbReference>
<dbReference type="EMBL" id="NVWI01000001">
    <property type="protein sequence ID" value="PCJ43449.1"/>
    <property type="molecule type" value="Genomic_DNA"/>
</dbReference>
<gene>
    <name evidence="7" type="primary">trmB</name>
    <name evidence="8" type="ORF">COA71_00825</name>
</gene>
<dbReference type="PANTHER" id="PTHR23417">
    <property type="entry name" value="3-DEOXY-D-MANNO-OCTULOSONIC-ACID TRANSFERASE/TRNA GUANINE-N 7 - -METHYLTRANSFERASE"/>
    <property type="match status" value="1"/>
</dbReference>
<dbReference type="InterPro" id="IPR029063">
    <property type="entry name" value="SAM-dependent_MTases_sf"/>
</dbReference>
<comment type="function">
    <text evidence="2 7">Catalyzes the formation of N(7)-methylguanine at position 46 (m7G46) in tRNA.</text>
</comment>
<name>A0A2A5CHU7_9GAMM</name>
<feature type="binding site" evidence="7">
    <location>
        <position position="139"/>
    </location>
    <ligand>
        <name>substrate</name>
    </ligand>
</feature>
<dbReference type="UniPathway" id="UPA00989"/>
<evidence type="ECO:0000256" key="6">
    <source>
        <dbReference type="ARBA" id="ARBA00022694"/>
    </source>
</evidence>
<dbReference type="PROSITE" id="PS51625">
    <property type="entry name" value="SAM_MT_TRMB"/>
    <property type="match status" value="1"/>
</dbReference>
<feature type="binding site" evidence="7">
    <location>
        <position position="85"/>
    </location>
    <ligand>
        <name>S-adenosyl-L-methionine</name>
        <dbReference type="ChEBI" id="CHEBI:59789"/>
    </ligand>
</feature>
<evidence type="ECO:0000256" key="2">
    <source>
        <dbReference type="ARBA" id="ARBA00003015"/>
    </source>
</evidence>
<evidence type="ECO:0000313" key="8">
    <source>
        <dbReference type="EMBL" id="PCJ43449.1"/>
    </source>
</evidence>
<dbReference type="GO" id="GO:0008176">
    <property type="term" value="F:tRNA (guanine(46)-N7)-methyltransferase activity"/>
    <property type="evidence" value="ECO:0007669"/>
    <property type="project" value="UniProtKB-UniRule"/>
</dbReference>
<dbReference type="Proteomes" id="UP000228987">
    <property type="component" value="Unassembled WGS sequence"/>
</dbReference>
<feature type="binding site" evidence="7">
    <location>
        <position position="135"/>
    </location>
    <ligand>
        <name>S-adenosyl-L-methionine</name>
        <dbReference type="ChEBI" id="CHEBI:59789"/>
    </ligand>
</feature>
<dbReference type="HAMAP" id="MF_01057">
    <property type="entry name" value="tRNA_methyltr_TrmB"/>
    <property type="match status" value="1"/>
</dbReference>
<keyword evidence="5 7" id="KW-0949">S-adenosyl-L-methionine</keyword>
<evidence type="ECO:0000256" key="7">
    <source>
        <dbReference type="HAMAP-Rule" id="MF_01057"/>
    </source>
</evidence>
<comment type="caution">
    <text evidence="8">The sequence shown here is derived from an EMBL/GenBank/DDBJ whole genome shotgun (WGS) entry which is preliminary data.</text>
</comment>
<comment type="similarity">
    <text evidence="7">Belongs to the class I-like SAM-binding methyltransferase superfamily. TrmB family.</text>
</comment>
<accession>A0A2A5CHU7</accession>
<keyword evidence="4 7" id="KW-0808">Transferase</keyword>
<keyword evidence="3 7" id="KW-0489">Methyltransferase</keyword>
<dbReference type="Pfam" id="PF02390">
    <property type="entry name" value="Methyltransf_4"/>
    <property type="match status" value="1"/>
</dbReference>
<evidence type="ECO:0000256" key="5">
    <source>
        <dbReference type="ARBA" id="ARBA00022691"/>
    </source>
</evidence>
<dbReference type="PANTHER" id="PTHR23417:SF14">
    <property type="entry name" value="PENTACOTRIPEPTIDE-REPEAT REGION OF PRORP DOMAIN-CONTAINING PROTEIN"/>
    <property type="match status" value="1"/>
</dbReference>
<reference evidence="9" key="1">
    <citation type="submission" date="2017-08" db="EMBL/GenBank/DDBJ databases">
        <title>A dynamic microbial community with high functional redundancy inhabits the cold, oxic subseafloor aquifer.</title>
        <authorList>
            <person name="Tully B.J."/>
            <person name="Wheat C.G."/>
            <person name="Glazer B.T."/>
            <person name="Huber J.A."/>
        </authorList>
    </citation>
    <scope>NUCLEOTIDE SEQUENCE [LARGE SCALE GENOMIC DNA]</scope>
</reference>
<organism evidence="8 9">
    <name type="scientific">SAR86 cluster bacterium</name>
    <dbReference type="NCBI Taxonomy" id="2030880"/>
    <lineage>
        <taxon>Bacteria</taxon>
        <taxon>Pseudomonadati</taxon>
        <taxon>Pseudomonadota</taxon>
        <taxon>Gammaproteobacteria</taxon>
        <taxon>SAR86 cluster</taxon>
    </lineage>
</organism>
<dbReference type="GO" id="GO:0043527">
    <property type="term" value="C:tRNA methyltransferase complex"/>
    <property type="evidence" value="ECO:0007669"/>
    <property type="project" value="TreeGrafter"/>
</dbReference>
<comment type="catalytic activity">
    <reaction evidence="1 7">
        <text>guanosine(46) in tRNA + S-adenosyl-L-methionine = N(7)-methylguanosine(46) in tRNA + S-adenosyl-L-homocysteine</text>
        <dbReference type="Rhea" id="RHEA:42708"/>
        <dbReference type="Rhea" id="RHEA-COMP:10188"/>
        <dbReference type="Rhea" id="RHEA-COMP:10189"/>
        <dbReference type="ChEBI" id="CHEBI:57856"/>
        <dbReference type="ChEBI" id="CHEBI:59789"/>
        <dbReference type="ChEBI" id="CHEBI:74269"/>
        <dbReference type="ChEBI" id="CHEBI:74480"/>
        <dbReference type="EC" id="2.1.1.33"/>
    </reaction>
</comment>
<dbReference type="EC" id="2.1.1.33" evidence="7"/>
<dbReference type="SUPFAM" id="SSF53335">
    <property type="entry name" value="S-adenosyl-L-methionine-dependent methyltransferases"/>
    <property type="match status" value="1"/>
</dbReference>
<evidence type="ECO:0000256" key="3">
    <source>
        <dbReference type="ARBA" id="ARBA00022603"/>
    </source>
</evidence>
<comment type="pathway">
    <text evidence="7">tRNA modification; N(7)-methylguanine-tRNA biosynthesis.</text>
</comment>
<protein>
    <recommendedName>
        <fullName evidence="7">tRNA (guanine-N(7)-)-methyltransferase</fullName>
        <ecNumber evidence="7">2.1.1.33</ecNumber>
    </recommendedName>
    <alternativeName>
        <fullName evidence="7">tRNA (guanine(46)-N(7))-methyltransferase</fullName>
    </alternativeName>
    <alternativeName>
        <fullName evidence="7">tRNA(m7G46)-methyltransferase</fullName>
    </alternativeName>
</protein>
<feature type="binding site" evidence="7">
    <location>
        <position position="60"/>
    </location>
    <ligand>
        <name>S-adenosyl-L-methionine</name>
        <dbReference type="ChEBI" id="CHEBI:59789"/>
    </ligand>
</feature>
<proteinExistence type="inferred from homology"/>
<evidence type="ECO:0000256" key="1">
    <source>
        <dbReference type="ARBA" id="ARBA00000142"/>
    </source>
</evidence>